<dbReference type="Pfam" id="PF06934">
    <property type="entry name" value="CTI"/>
    <property type="match status" value="1"/>
</dbReference>
<dbReference type="EMBL" id="OX365700">
    <property type="protein sequence ID" value="CAI4032749.1"/>
    <property type="molecule type" value="Genomic_DNA"/>
</dbReference>
<evidence type="ECO:0000313" key="2">
    <source>
        <dbReference type="EMBL" id="CAI4032749.1"/>
    </source>
</evidence>
<evidence type="ECO:0000256" key="1">
    <source>
        <dbReference type="SAM" id="SignalP"/>
    </source>
</evidence>
<evidence type="ECO:0000313" key="3">
    <source>
        <dbReference type="Proteomes" id="UP001179121"/>
    </source>
</evidence>
<proteinExistence type="predicted"/>
<keyword evidence="1" id="KW-0732">Signal</keyword>
<organism evidence="2 3">
    <name type="scientific">Nitrospira tepida</name>
    <dbReference type="NCBI Taxonomy" id="2973512"/>
    <lineage>
        <taxon>Bacteria</taxon>
        <taxon>Pseudomonadati</taxon>
        <taxon>Nitrospirota</taxon>
        <taxon>Nitrospiria</taxon>
        <taxon>Nitrospirales</taxon>
        <taxon>Nitrospiraceae</taxon>
        <taxon>Nitrospira</taxon>
    </lineage>
</organism>
<dbReference type="InterPro" id="IPR010706">
    <property type="entry name" value="Fatty_acid_cis-trans_isomerase"/>
</dbReference>
<gene>
    <name evidence="2" type="ORF">DNFV4_03179</name>
</gene>
<feature type="chain" id="PRO_5041714606" description="Fatty acid cis/trans isomerase" evidence="1">
    <location>
        <begin position="26"/>
        <end position="792"/>
    </location>
</feature>
<keyword evidence="3" id="KW-1185">Reference proteome</keyword>
<protein>
    <recommendedName>
        <fullName evidence="4">Fatty acid cis/trans isomerase</fullName>
    </recommendedName>
</protein>
<dbReference type="AlphaFoldDB" id="A0AA86TDR2"/>
<reference evidence="2" key="1">
    <citation type="submission" date="2022-10" db="EMBL/GenBank/DDBJ databases">
        <authorList>
            <person name="Koch H."/>
        </authorList>
    </citation>
    <scope>NUCLEOTIDE SEQUENCE</scope>
    <source>
        <strain evidence="2">DNF</strain>
    </source>
</reference>
<evidence type="ECO:0008006" key="4">
    <source>
        <dbReference type="Google" id="ProtNLM"/>
    </source>
</evidence>
<name>A0AA86TDR2_9BACT</name>
<sequence length="792" mass="90781">MPLIGVNRRVTCLWLFMMVISSGCAQPERPWSGASADGRVTAARASLADGVATVSYWRDVKPILERRCVVCHGCYDAPCQLNLGAPQGIERGAHKKKVYDASRLLAVEPTRLFEDGASEADWRKKGFFSVLNPPADGNTQARQAGVLAQMLALKRQHPLPTVAPLPALFDFSLDRPQQCPTREEFGDYARLHPLWGMPYGLPGLTGQEHDLLMRWLDEGAPYGEFDPLPNGYAERIAEWEAFLNGDSLKQQAMSRYLYEHLSLTSLYFDDLPHRQFFRLVRSRTPPGKPIDFISTRRPYDDPGVERVYYRLDPMRVSALSKTHMPYELSHARRTRWTELFLDVRYEVRSLPVYHPDVASNPFIVYRDLPVSSRYRFLLDDAQTFVMQFIKGPVCRGQVALSVIEERFWIFFLDPDSSLLEANAEFLARESKHLRLPTSEQVSPLGVLSWLEYSRLQKAFLKAKQRYLEENRAQAEVEGLKFIWNGDGQNPSAALTVLRHQDSASVVKGLIGRDPKTAWLVSYQLLERIHYLLVAGFDVFGNVGHQLDTRMYMDFLRMEAEFNFLVMLPKEVREKERDLWYRQAHQSVKDYVYGAHIDFPYESGIEYRTADPKAELFELLRTRLGGALDRRHDLALEPDAGLHRSLDVLTHARGRSLSWMPEVAFLLVTDGRESHAPPSLYTVIHDAGLSNIAALFDEEKRRLPEEDALTVARGLIGAYPNAFYRVDRAGLPDFVKAVMELAGEEDYRRLAERFAVRRTDASFWEHSDLLHRLYFELSPIEAGLFDYNRLENR</sequence>
<dbReference type="KEGG" id="nti:DNFV4_03179"/>
<dbReference type="Proteomes" id="UP001179121">
    <property type="component" value="Chromosome"/>
</dbReference>
<feature type="signal peptide" evidence="1">
    <location>
        <begin position="1"/>
        <end position="25"/>
    </location>
</feature>
<accession>A0AA86TDR2</accession>